<dbReference type="EMBL" id="JAADJZ010000022">
    <property type="protein sequence ID" value="KAF2867793.1"/>
    <property type="molecule type" value="Genomic_DNA"/>
</dbReference>
<protein>
    <submittedName>
        <fullName evidence="1">Uncharacterized protein</fullName>
    </submittedName>
</protein>
<evidence type="ECO:0000313" key="2">
    <source>
        <dbReference type="Proteomes" id="UP000481861"/>
    </source>
</evidence>
<name>A0A7C8I5J4_9PLEO</name>
<evidence type="ECO:0000313" key="1">
    <source>
        <dbReference type="EMBL" id="KAF2867793.1"/>
    </source>
</evidence>
<reference evidence="1 2" key="1">
    <citation type="submission" date="2020-01" db="EMBL/GenBank/DDBJ databases">
        <authorList>
            <consortium name="DOE Joint Genome Institute"/>
            <person name="Haridas S."/>
            <person name="Albert R."/>
            <person name="Binder M."/>
            <person name="Bloem J."/>
            <person name="Labutti K."/>
            <person name="Salamov A."/>
            <person name="Andreopoulos B."/>
            <person name="Baker S.E."/>
            <person name="Barry K."/>
            <person name="Bills G."/>
            <person name="Bluhm B.H."/>
            <person name="Cannon C."/>
            <person name="Castanera R."/>
            <person name="Culley D.E."/>
            <person name="Daum C."/>
            <person name="Ezra D."/>
            <person name="Gonzalez J.B."/>
            <person name="Henrissat B."/>
            <person name="Kuo A."/>
            <person name="Liang C."/>
            <person name="Lipzen A."/>
            <person name="Lutzoni F."/>
            <person name="Magnuson J."/>
            <person name="Mondo S."/>
            <person name="Nolan M."/>
            <person name="Ohm R."/>
            <person name="Pangilinan J."/>
            <person name="Park H.-J.H."/>
            <person name="Ramirez L."/>
            <person name="Alfaro M."/>
            <person name="Sun H."/>
            <person name="Tritt A."/>
            <person name="Yoshinaga Y."/>
            <person name="Zwiers L.-H.L."/>
            <person name="Turgeon B.G."/>
            <person name="Goodwin S.B."/>
            <person name="Spatafora J.W."/>
            <person name="Crous P.W."/>
            <person name="Grigoriev I.V."/>
        </authorList>
    </citation>
    <scope>NUCLEOTIDE SEQUENCE [LARGE SCALE GENOMIC DNA]</scope>
    <source>
        <strain evidence="1 2">CBS 611.86</strain>
    </source>
</reference>
<dbReference type="OrthoDB" id="2993351at2759"/>
<comment type="caution">
    <text evidence="1">The sequence shown here is derived from an EMBL/GenBank/DDBJ whole genome shotgun (WGS) entry which is preliminary data.</text>
</comment>
<organism evidence="1 2">
    <name type="scientific">Massariosphaeria phaeospora</name>
    <dbReference type="NCBI Taxonomy" id="100035"/>
    <lineage>
        <taxon>Eukaryota</taxon>
        <taxon>Fungi</taxon>
        <taxon>Dikarya</taxon>
        <taxon>Ascomycota</taxon>
        <taxon>Pezizomycotina</taxon>
        <taxon>Dothideomycetes</taxon>
        <taxon>Pleosporomycetidae</taxon>
        <taxon>Pleosporales</taxon>
        <taxon>Pleosporales incertae sedis</taxon>
        <taxon>Massariosphaeria</taxon>
    </lineage>
</organism>
<dbReference type="AlphaFoldDB" id="A0A7C8I5J4"/>
<sequence>MYRNVVKSYMDHSPLVPISVPRVPISIPRYSDLIQATDPFWRDNLRWFPAGFSACRALVSERIPKVPRAISDKIVNLFCAGNESVSEIVKHNDDDDACLIRVYLGRRRRRAVTNSSRL</sequence>
<gene>
    <name evidence="1" type="ORF">BDV95DRAFT_581819</name>
</gene>
<dbReference type="Proteomes" id="UP000481861">
    <property type="component" value="Unassembled WGS sequence"/>
</dbReference>
<proteinExistence type="predicted"/>
<keyword evidence="2" id="KW-1185">Reference proteome</keyword>
<accession>A0A7C8I5J4</accession>